<feature type="signal peptide" evidence="1">
    <location>
        <begin position="1"/>
        <end position="27"/>
    </location>
</feature>
<proteinExistence type="predicted"/>
<evidence type="ECO:0000313" key="2">
    <source>
        <dbReference type="EMBL" id="CAI0456087.1"/>
    </source>
</evidence>
<name>A0AAV0NC93_9ROSI</name>
<accession>A0AAV0NC93</accession>
<evidence type="ECO:0008006" key="4">
    <source>
        <dbReference type="Google" id="ProtNLM"/>
    </source>
</evidence>
<dbReference type="EMBL" id="CAMGYJ010000008">
    <property type="protein sequence ID" value="CAI0456087.1"/>
    <property type="molecule type" value="Genomic_DNA"/>
</dbReference>
<comment type="caution">
    <text evidence="2">The sequence shown here is derived from an EMBL/GenBank/DDBJ whole genome shotgun (WGS) entry which is preliminary data.</text>
</comment>
<dbReference type="AlphaFoldDB" id="A0AAV0NC93"/>
<feature type="chain" id="PRO_5043740319" description="Secreted protein" evidence="1">
    <location>
        <begin position="28"/>
        <end position="78"/>
    </location>
</feature>
<sequence length="78" mass="8540">MQKLTLMCGVPTLLCTVGLASISPTDGGSSGRPRTEFGVFRKGFASSLKLKTLLLLHHLLLQHCRHHRQPPLKPLPNS</sequence>
<reference evidence="2" key="1">
    <citation type="submission" date="2022-08" db="EMBL/GenBank/DDBJ databases">
        <authorList>
            <person name="Gutierrez-Valencia J."/>
        </authorList>
    </citation>
    <scope>NUCLEOTIDE SEQUENCE</scope>
</reference>
<evidence type="ECO:0000256" key="1">
    <source>
        <dbReference type="SAM" id="SignalP"/>
    </source>
</evidence>
<keyword evidence="3" id="KW-1185">Reference proteome</keyword>
<organism evidence="2 3">
    <name type="scientific">Linum tenue</name>
    <dbReference type="NCBI Taxonomy" id="586396"/>
    <lineage>
        <taxon>Eukaryota</taxon>
        <taxon>Viridiplantae</taxon>
        <taxon>Streptophyta</taxon>
        <taxon>Embryophyta</taxon>
        <taxon>Tracheophyta</taxon>
        <taxon>Spermatophyta</taxon>
        <taxon>Magnoliopsida</taxon>
        <taxon>eudicotyledons</taxon>
        <taxon>Gunneridae</taxon>
        <taxon>Pentapetalae</taxon>
        <taxon>rosids</taxon>
        <taxon>fabids</taxon>
        <taxon>Malpighiales</taxon>
        <taxon>Linaceae</taxon>
        <taxon>Linum</taxon>
    </lineage>
</organism>
<gene>
    <name evidence="2" type="ORF">LITE_LOCUS32621</name>
</gene>
<dbReference type="Proteomes" id="UP001154282">
    <property type="component" value="Unassembled WGS sequence"/>
</dbReference>
<evidence type="ECO:0000313" key="3">
    <source>
        <dbReference type="Proteomes" id="UP001154282"/>
    </source>
</evidence>
<protein>
    <recommendedName>
        <fullName evidence="4">Secreted protein</fullName>
    </recommendedName>
</protein>
<keyword evidence="1" id="KW-0732">Signal</keyword>